<dbReference type="GO" id="GO:0004309">
    <property type="term" value="F:exopolyphosphatase activity"/>
    <property type="evidence" value="ECO:0007669"/>
    <property type="project" value="TreeGrafter"/>
</dbReference>
<dbReference type="InterPro" id="IPR038763">
    <property type="entry name" value="DHH_sf"/>
</dbReference>
<dbReference type="PANTHER" id="PTHR12112">
    <property type="entry name" value="BNIP - RELATED"/>
    <property type="match status" value="1"/>
</dbReference>
<evidence type="ECO:0000313" key="7">
    <source>
        <dbReference type="Proteomes" id="UP000094801"/>
    </source>
</evidence>
<organism evidence="6 7">
    <name type="scientific">[Candida] arabinofermentans NRRL YB-2248</name>
    <dbReference type="NCBI Taxonomy" id="983967"/>
    <lineage>
        <taxon>Eukaryota</taxon>
        <taxon>Fungi</taxon>
        <taxon>Dikarya</taxon>
        <taxon>Ascomycota</taxon>
        <taxon>Saccharomycotina</taxon>
        <taxon>Pichiomycetes</taxon>
        <taxon>Pichiales</taxon>
        <taxon>Pichiaceae</taxon>
        <taxon>Ogataea</taxon>
        <taxon>Ogataea/Candida clade</taxon>
    </lineage>
</organism>
<dbReference type="STRING" id="983967.A0A1E4T1J7"/>
<dbReference type="Gene3D" id="3.90.1640.10">
    <property type="entry name" value="inorganic pyrophosphatase (n-terminal core)"/>
    <property type="match status" value="1"/>
</dbReference>
<proteinExistence type="predicted"/>
<dbReference type="Pfam" id="PF02833">
    <property type="entry name" value="DHHA2"/>
    <property type="match status" value="1"/>
</dbReference>
<name>A0A1E4T1J7_9ASCO</name>
<dbReference type="SUPFAM" id="SSF64182">
    <property type="entry name" value="DHH phosphoesterases"/>
    <property type="match status" value="1"/>
</dbReference>
<keyword evidence="2" id="KW-0479">Metal-binding</keyword>
<dbReference type="Pfam" id="PF01368">
    <property type="entry name" value="DHH"/>
    <property type="match status" value="1"/>
</dbReference>
<keyword evidence="3" id="KW-0378">Hydrolase</keyword>
<dbReference type="InterPro" id="IPR038222">
    <property type="entry name" value="DHHA2_dom_sf"/>
</dbReference>
<evidence type="ECO:0000256" key="1">
    <source>
        <dbReference type="ARBA" id="ARBA00001936"/>
    </source>
</evidence>
<dbReference type="PANTHER" id="PTHR12112:SF39">
    <property type="entry name" value="EG:152A3.5 PROTEIN (FBGN0003116_PN PROTEIN)"/>
    <property type="match status" value="1"/>
</dbReference>
<dbReference type="Proteomes" id="UP000094801">
    <property type="component" value="Unassembled WGS sequence"/>
</dbReference>
<dbReference type="SMART" id="SM01131">
    <property type="entry name" value="DHHA2"/>
    <property type="match status" value="1"/>
</dbReference>
<dbReference type="AlphaFoldDB" id="A0A1E4T1J7"/>
<feature type="non-terminal residue" evidence="6">
    <location>
        <position position="345"/>
    </location>
</feature>
<keyword evidence="4" id="KW-0464">Manganese</keyword>
<accession>A0A1E4T1J7</accession>
<gene>
    <name evidence="6" type="ORF">CANARDRAFT_184063</name>
</gene>
<feature type="non-terminal residue" evidence="6">
    <location>
        <position position="1"/>
    </location>
</feature>
<keyword evidence="7" id="KW-1185">Reference proteome</keyword>
<reference evidence="7" key="1">
    <citation type="submission" date="2016-04" db="EMBL/GenBank/DDBJ databases">
        <title>Comparative genomics of biotechnologically important yeasts.</title>
        <authorList>
            <consortium name="DOE Joint Genome Institute"/>
            <person name="Riley R."/>
            <person name="Haridas S."/>
            <person name="Wolfe K.H."/>
            <person name="Lopes M.R."/>
            <person name="Hittinger C.T."/>
            <person name="Goker M."/>
            <person name="Salamov A."/>
            <person name="Wisecaver J."/>
            <person name="Long T.M."/>
            <person name="Aerts A.L."/>
            <person name="Barry K."/>
            <person name="Choi C."/>
            <person name="Clum A."/>
            <person name="Coughlan A.Y."/>
            <person name="Deshpande S."/>
            <person name="Douglass A.P."/>
            <person name="Hanson S.J."/>
            <person name="Klenk H.-P."/>
            <person name="Labutti K."/>
            <person name="Lapidus A."/>
            <person name="Lindquist E."/>
            <person name="Lipzen A."/>
            <person name="Meier-Kolthoff J.P."/>
            <person name="Ohm R.A."/>
            <person name="Otillar R.P."/>
            <person name="Pangilinan J."/>
            <person name="Peng Y."/>
            <person name="Rokas A."/>
            <person name="Rosa C.A."/>
            <person name="Scheuner C."/>
            <person name="Sibirny A.A."/>
            <person name="Slot J.C."/>
            <person name="Stielow J.B."/>
            <person name="Sun H."/>
            <person name="Kurtzman C.P."/>
            <person name="Blackwell M."/>
            <person name="Grigoriev I.V."/>
            <person name="Jeffries T.W."/>
        </authorList>
    </citation>
    <scope>NUCLEOTIDE SEQUENCE [LARGE SCALE GENOMIC DNA]</scope>
    <source>
        <strain evidence="7">NRRL YB-2248</strain>
    </source>
</reference>
<evidence type="ECO:0000256" key="2">
    <source>
        <dbReference type="ARBA" id="ARBA00022723"/>
    </source>
</evidence>
<dbReference type="InterPro" id="IPR004097">
    <property type="entry name" value="DHHA2"/>
</dbReference>
<protein>
    <recommendedName>
        <fullName evidence="5">DHHA2 domain-containing protein</fullName>
    </recommendedName>
</protein>
<sequence>LTIITGNQSCDLDSAVSSHTYALLGGSKIDNDELVIPLLNINRVDLKIRKDVHKLFQDCGFNMNDIFCIDDFKNVFVGGGGLKFSINLILTDHNSPQGDFIKSLINDYDAKVVGIIDHHFDEGEFKDAKLRIIQECGSCTSLVIKELHDNNSKLFNDVDSDLRKFCVMPILMDTSYLKRRVCEVDLQSVKLLVGDFNIYSQYYNNINDAKNDLNGFTMIDILKKDYKCLDVDVGDGDLKIGVSSIPDSFSNIYKQHDINDIIQGLKDWKIENDLKFVVFMTSFNTNDGEFKRELGFLYDDDSLKGLIDSLKDELNLTLKLNENELILFNQLKIECSRKQVIPLIK</sequence>
<dbReference type="OrthoDB" id="374045at2759"/>
<dbReference type="Gene3D" id="3.10.310.20">
    <property type="entry name" value="DHHA2 domain"/>
    <property type="match status" value="1"/>
</dbReference>
<evidence type="ECO:0000256" key="4">
    <source>
        <dbReference type="ARBA" id="ARBA00023211"/>
    </source>
</evidence>
<evidence type="ECO:0000256" key="3">
    <source>
        <dbReference type="ARBA" id="ARBA00022801"/>
    </source>
</evidence>
<dbReference type="EMBL" id="KV453852">
    <property type="protein sequence ID" value="ODV85623.1"/>
    <property type="molecule type" value="Genomic_DNA"/>
</dbReference>
<comment type="cofactor">
    <cofactor evidence="1">
        <name>Mn(2+)</name>
        <dbReference type="ChEBI" id="CHEBI:29035"/>
    </cofactor>
</comment>
<dbReference type="InterPro" id="IPR001667">
    <property type="entry name" value="DDH_dom"/>
</dbReference>
<evidence type="ECO:0000259" key="5">
    <source>
        <dbReference type="SMART" id="SM01131"/>
    </source>
</evidence>
<dbReference type="GO" id="GO:0046872">
    <property type="term" value="F:metal ion binding"/>
    <property type="evidence" value="ECO:0007669"/>
    <property type="project" value="UniProtKB-KW"/>
</dbReference>
<feature type="domain" description="DHHA2" evidence="5">
    <location>
        <begin position="203"/>
        <end position="344"/>
    </location>
</feature>
<evidence type="ECO:0000313" key="6">
    <source>
        <dbReference type="EMBL" id="ODV85623.1"/>
    </source>
</evidence>
<dbReference type="GO" id="GO:0005737">
    <property type="term" value="C:cytoplasm"/>
    <property type="evidence" value="ECO:0007669"/>
    <property type="project" value="InterPro"/>
</dbReference>